<dbReference type="InterPro" id="IPR018062">
    <property type="entry name" value="HTH_AraC-typ_CS"/>
</dbReference>
<dbReference type="GO" id="GO:0003700">
    <property type="term" value="F:DNA-binding transcription factor activity"/>
    <property type="evidence" value="ECO:0007669"/>
    <property type="project" value="InterPro"/>
</dbReference>
<dbReference type="InterPro" id="IPR002818">
    <property type="entry name" value="DJ-1/PfpI"/>
</dbReference>
<evidence type="ECO:0000313" key="6">
    <source>
        <dbReference type="EMBL" id="NBE52509.1"/>
    </source>
</evidence>
<accession>A0A964XKL2</accession>
<feature type="domain" description="HTH araC/xylS-type" evidence="5">
    <location>
        <begin position="221"/>
        <end position="318"/>
    </location>
</feature>
<evidence type="ECO:0000256" key="4">
    <source>
        <dbReference type="SAM" id="MobiDB-lite"/>
    </source>
</evidence>
<evidence type="ECO:0000256" key="3">
    <source>
        <dbReference type="ARBA" id="ARBA00023163"/>
    </source>
</evidence>
<protein>
    <submittedName>
        <fullName evidence="6">Helix-turn-helix domain-containing protein</fullName>
    </submittedName>
</protein>
<proteinExistence type="predicted"/>
<dbReference type="PANTHER" id="PTHR43130:SF3">
    <property type="entry name" value="HTH-TYPE TRANSCRIPTIONAL REGULATOR RV1931C"/>
    <property type="match status" value="1"/>
</dbReference>
<keyword evidence="1" id="KW-0805">Transcription regulation</keyword>
<dbReference type="Pfam" id="PF01965">
    <property type="entry name" value="DJ-1_PfpI"/>
    <property type="match status" value="1"/>
</dbReference>
<dbReference type="SMART" id="SM00342">
    <property type="entry name" value="HTH_ARAC"/>
    <property type="match status" value="1"/>
</dbReference>
<dbReference type="GO" id="GO:0043565">
    <property type="term" value="F:sequence-specific DNA binding"/>
    <property type="evidence" value="ECO:0007669"/>
    <property type="project" value="InterPro"/>
</dbReference>
<organism evidence="6 7">
    <name type="scientific">Streptomyces boluensis</name>
    <dbReference type="NCBI Taxonomy" id="1775135"/>
    <lineage>
        <taxon>Bacteria</taxon>
        <taxon>Bacillati</taxon>
        <taxon>Actinomycetota</taxon>
        <taxon>Actinomycetes</taxon>
        <taxon>Kitasatosporales</taxon>
        <taxon>Streptomycetaceae</taxon>
        <taxon>Streptomyces</taxon>
    </lineage>
</organism>
<dbReference type="SUPFAM" id="SSF46689">
    <property type="entry name" value="Homeodomain-like"/>
    <property type="match status" value="2"/>
</dbReference>
<dbReference type="SUPFAM" id="SSF52317">
    <property type="entry name" value="Class I glutamine amidotransferase-like"/>
    <property type="match status" value="1"/>
</dbReference>
<evidence type="ECO:0000259" key="5">
    <source>
        <dbReference type="PROSITE" id="PS01124"/>
    </source>
</evidence>
<dbReference type="RefSeq" id="WP_161697507.1">
    <property type="nucleotide sequence ID" value="NZ_JAAAHS010000087.1"/>
</dbReference>
<dbReference type="InterPro" id="IPR052158">
    <property type="entry name" value="INH-QAR"/>
</dbReference>
<name>A0A964XKL2_9ACTN</name>
<dbReference type="OrthoDB" id="3992151at2"/>
<dbReference type="InterPro" id="IPR029062">
    <property type="entry name" value="Class_I_gatase-like"/>
</dbReference>
<dbReference type="InterPro" id="IPR018060">
    <property type="entry name" value="HTH_AraC"/>
</dbReference>
<gene>
    <name evidence="6" type="ORF">GUY60_13945</name>
</gene>
<dbReference type="PROSITE" id="PS00041">
    <property type="entry name" value="HTH_ARAC_FAMILY_1"/>
    <property type="match status" value="1"/>
</dbReference>
<dbReference type="Gene3D" id="3.40.50.880">
    <property type="match status" value="1"/>
</dbReference>
<dbReference type="CDD" id="cd03137">
    <property type="entry name" value="GATase1_AraC_1"/>
    <property type="match status" value="1"/>
</dbReference>
<keyword evidence="7" id="KW-1185">Reference proteome</keyword>
<dbReference type="Pfam" id="PF12833">
    <property type="entry name" value="HTH_18"/>
    <property type="match status" value="1"/>
</dbReference>
<dbReference type="PROSITE" id="PS01124">
    <property type="entry name" value="HTH_ARAC_FAMILY_2"/>
    <property type="match status" value="1"/>
</dbReference>
<dbReference type="Proteomes" id="UP000598297">
    <property type="component" value="Unassembled WGS sequence"/>
</dbReference>
<keyword evidence="3" id="KW-0804">Transcription</keyword>
<dbReference type="InterPro" id="IPR009057">
    <property type="entry name" value="Homeodomain-like_sf"/>
</dbReference>
<reference evidence="6" key="1">
    <citation type="submission" date="2020-01" db="EMBL/GenBank/DDBJ databases">
        <title>Whole-genome analyses of novel actinobacteria.</title>
        <authorList>
            <person name="Sahin N."/>
        </authorList>
    </citation>
    <scope>NUCLEOTIDE SEQUENCE</scope>
    <source>
        <strain evidence="6">YC537</strain>
    </source>
</reference>
<feature type="region of interest" description="Disordered" evidence="4">
    <location>
        <begin position="322"/>
        <end position="341"/>
    </location>
</feature>
<evidence type="ECO:0000313" key="7">
    <source>
        <dbReference type="Proteomes" id="UP000598297"/>
    </source>
</evidence>
<dbReference type="PANTHER" id="PTHR43130">
    <property type="entry name" value="ARAC-FAMILY TRANSCRIPTIONAL REGULATOR"/>
    <property type="match status" value="1"/>
</dbReference>
<evidence type="ECO:0000256" key="1">
    <source>
        <dbReference type="ARBA" id="ARBA00023015"/>
    </source>
</evidence>
<dbReference type="Gene3D" id="1.10.10.60">
    <property type="entry name" value="Homeodomain-like"/>
    <property type="match status" value="1"/>
</dbReference>
<evidence type="ECO:0000256" key="2">
    <source>
        <dbReference type="ARBA" id="ARBA00023125"/>
    </source>
</evidence>
<sequence>MRTRQRPLPRTVAVLAYDGVRLLDVTAPLEVFSTAAGLGARYEVALLSPGGGAVTTSAGTRLLTDPVGQLAASRVHTLIVPGSPGLPEEVPAGLLDAVRTLHSVSWRTTSVCTGAFALAEAGLLRGRRATTHWRHTTTLTRRHPDIDVDGDAIFVRDGRIYTSAGVSAGLDLALALVEADEGHELAREVARDLVVFLQRPGGQSQFSVAARTPAPRHGTLAALLRSIAAAPAADHSLPELARRAGLSARHLTRLFNEEIGDTPGGYVEAVRLEAAQTLLDAGETVTATAHLSGLGSDETLRRVFLRHLGVTPSAYRARFRTTAPGVSANPPLSSVARPVRR</sequence>
<comment type="caution">
    <text evidence="6">The sequence shown here is derived from an EMBL/GenBank/DDBJ whole genome shotgun (WGS) entry which is preliminary data.</text>
</comment>
<dbReference type="AlphaFoldDB" id="A0A964XKL2"/>
<dbReference type="EMBL" id="JAAAHS010000087">
    <property type="protein sequence ID" value="NBE52509.1"/>
    <property type="molecule type" value="Genomic_DNA"/>
</dbReference>
<keyword evidence="2" id="KW-0238">DNA-binding</keyword>